<accession>I3E584</accession>
<dbReference type="PATRIC" id="fig|997296.3.peg.431"/>
<dbReference type="InterPro" id="IPR015062">
    <property type="entry name" value="DUF1885"/>
</dbReference>
<reference evidence="1 2" key="1">
    <citation type="journal article" date="2012" name="Appl. Environ. Microbiol.">
        <title>Genome Sequence of Thermotolerant Bacillus methanolicus: Features and Regulation Related to Methylotrophy and Production of L-Lysine and L-Glutamate from Methanol.</title>
        <authorList>
            <person name="Heggeset T.M."/>
            <person name="Krog A."/>
            <person name="Balzer S."/>
            <person name="Wentzel A."/>
            <person name="Ellingsen T.E."/>
            <person name="Brautaset T."/>
        </authorList>
    </citation>
    <scope>NUCLEOTIDE SEQUENCE [LARGE SCALE GENOMIC DNA]</scope>
    <source>
        <strain evidence="1 2">PB1</strain>
    </source>
</reference>
<name>I3E584_BACMT</name>
<dbReference type="RefSeq" id="WP_003350380.1">
    <property type="nucleotide sequence ID" value="NZ_AFEU01000001.1"/>
</dbReference>
<dbReference type="Gene3D" id="1.20.5.850">
    <property type="entry name" value="Rbstp2229 protein"/>
    <property type="match status" value="1"/>
</dbReference>
<gene>
    <name evidence="1" type="ORF">PB1_01900</name>
</gene>
<evidence type="ECO:0000313" key="2">
    <source>
        <dbReference type="Proteomes" id="UP000010523"/>
    </source>
</evidence>
<dbReference type="Proteomes" id="UP000010523">
    <property type="component" value="Unassembled WGS sequence"/>
</dbReference>
<keyword evidence="2" id="KW-1185">Reference proteome</keyword>
<dbReference type="Pfam" id="PF08968">
    <property type="entry name" value="DUF1885"/>
    <property type="match status" value="1"/>
</dbReference>
<proteinExistence type="predicted"/>
<organism evidence="1 2">
    <name type="scientific">Bacillus methanolicus PB1</name>
    <dbReference type="NCBI Taxonomy" id="997296"/>
    <lineage>
        <taxon>Bacteria</taxon>
        <taxon>Bacillati</taxon>
        <taxon>Bacillota</taxon>
        <taxon>Bacilli</taxon>
        <taxon>Bacillales</taxon>
        <taxon>Bacillaceae</taxon>
        <taxon>Bacillus</taxon>
    </lineage>
</organism>
<protein>
    <submittedName>
        <fullName evidence="1">Uncharacterized protein</fullName>
    </submittedName>
</protein>
<evidence type="ECO:0000313" key="1">
    <source>
        <dbReference type="EMBL" id="EIJ81655.1"/>
    </source>
</evidence>
<dbReference type="EMBL" id="AFEU01000001">
    <property type="protein sequence ID" value="EIJ81655.1"/>
    <property type="molecule type" value="Genomic_DNA"/>
</dbReference>
<comment type="caution">
    <text evidence="1">The sequence shown here is derived from an EMBL/GenBank/DDBJ whole genome shotgun (WGS) entry which is preliminary data.</text>
</comment>
<dbReference type="AlphaFoldDB" id="I3E584"/>
<sequence>MTKNAYIKLVPSSAKKDITLDEVKELLLYYKNLTSCPQTPSMSDCLPVAMTWQVNISHPQCHWQL</sequence>